<dbReference type="Pfam" id="PF09195">
    <property type="entry name" value="Endonuc-BglII"/>
    <property type="match status" value="1"/>
</dbReference>
<organism evidence="1 2">
    <name type="scientific">Nemorincola caseinilytica</name>
    <dbReference type="NCBI Taxonomy" id="2054315"/>
    <lineage>
        <taxon>Bacteria</taxon>
        <taxon>Pseudomonadati</taxon>
        <taxon>Bacteroidota</taxon>
        <taxon>Chitinophagia</taxon>
        <taxon>Chitinophagales</taxon>
        <taxon>Chitinophagaceae</taxon>
        <taxon>Nemorincola</taxon>
    </lineage>
</organism>
<dbReference type="InterPro" id="IPR011335">
    <property type="entry name" value="Restrct_endonuc-II-like"/>
</dbReference>
<comment type="caution">
    <text evidence="1">The sequence shown here is derived from an EMBL/GenBank/DDBJ whole genome shotgun (WGS) entry which is preliminary data.</text>
</comment>
<accession>A0ABP8N788</accession>
<dbReference type="RefSeq" id="WP_345079275.1">
    <property type="nucleotide sequence ID" value="NZ_BAABFA010000007.1"/>
</dbReference>
<evidence type="ECO:0000313" key="2">
    <source>
        <dbReference type="Proteomes" id="UP001500067"/>
    </source>
</evidence>
<dbReference type="Gene3D" id="3.40.91.20">
    <property type="match status" value="1"/>
</dbReference>
<dbReference type="InterPro" id="IPR015278">
    <property type="entry name" value="BglII-like"/>
</dbReference>
<dbReference type="InterPro" id="IPR011338">
    <property type="entry name" value="BamHI/BglII/BstY"/>
</dbReference>
<reference evidence="2" key="1">
    <citation type="journal article" date="2019" name="Int. J. Syst. Evol. Microbiol.">
        <title>The Global Catalogue of Microorganisms (GCM) 10K type strain sequencing project: providing services to taxonomists for standard genome sequencing and annotation.</title>
        <authorList>
            <consortium name="The Broad Institute Genomics Platform"/>
            <consortium name="The Broad Institute Genome Sequencing Center for Infectious Disease"/>
            <person name="Wu L."/>
            <person name="Ma J."/>
        </authorList>
    </citation>
    <scope>NUCLEOTIDE SEQUENCE [LARGE SCALE GENOMIC DNA]</scope>
    <source>
        <strain evidence="2">JCM 32105</strain>
    </source>
</reference>
<gene>
    <name evidence="1" type="ORF">GCM10023093_09290</name>
</gene>
<protein>
    <submittedName>
        <fullName evidence="1">Uncharacterized protein</fullName>
    </submittedName>
</protein>
<dbReference type="SUPFAM" id="SSF52980">
    <property type="entry name" value="Restriction endonuclease-like"/>
    <property type="match status" value="1"/>
</dbReference>
<keyword evidence="2" id="KW-1185">Reference proteome</keyword>
<evidence type="ECO:0000313" key="1">
    <source>
        <dbReference type="EMBL" id="GAA4462522.1"/>
    </source>
</evidence>
<proteinExistence type="predicted"/>
<sequence>MCASTIQTKVGVIITATNAMRDAGGFDGAIGTFETFQNYLKPFNGILTTPMLIIGLQPPATFRIRQSRREGKMIGDIEML</sequence>
<dbReference type="EMBL" id="BAABFA010000007">
    <property type="protein sequence ID" value="GAA4462522.1"/>
    <property type="molecule type" value="Genomic_DNA"/>
</dbReference>
<name>A0ABP8N788_9BACT</name>
<dbReference type="Proteomes" id="UP001500067">
    <property type="component" value="Unassembled WGS sequence"/>
</dbReference>